<proteinExistence type="predicted"/>
<keyword evidence="1" id="KW-1133">Transmembrane helix</keyword>
<dbReference type="Pfam" id="PF11810">
    <property type="entry name" value="DUF3332"/>
    <property type="match status" value="1"/>
</dbReference>
<reference evidence="3" key="1">
    <citation type="submission" date="2013-04" db="EMBL/GenBank/DDBJ databases">
        <authorList>
            <person name="Harkins D.M."/>
            <person name="Durkin A.S."/>
            <person name="Selengut J.D."/>
            <person name="Sanka R."/>
            <person name="DePew J."/>
            <person name="Purushe J."/>
            <person name="Ahmed A."/>
            <person name="van der Linden H."/>
            <person name="Goris M.G.A."/>
            <person name="Hartskeerl R.A."/>
            <person name="Vinetz J.M."/>
            <person name="Sutton G.G."/>
            <person name="Nelson W.C."/>
            <person name="Fouts D.E."/>
        </authorList>
    </citation>
    <scope>NUCLEOTIDE SEQUENCE [LARGE SCALE GENOMIC DNA]</scope>
    <source>
        <strain evidence="3">BUT 6</strain>
    </source>
</reference>
<dbReference type="Proteomes" id="UP000014540">
    <property type="component" value="Unassembled WGS sequence"/>
</dbReference>
<keyword evidence="1" id="KW-0812">Transmembrane</keyword>
<name>S3VII8_9LEPT</name>
<keyword evidence="2" id="KW-0732">Signal</keyword>
<dbReference type="EMBL" id="AKWZ02000001">
    <property type="protein sequence ID" value="EPG76300.1"/>
    <property type="molecule type" value="Genomic_DNA"/>
</dbReference>
<dbReference type="RefSeq" id="WP_016547574.1">
    <property type="nucleotide sequence ID" value="NZ_AKWZ02000001.1"/>
</dbReference>
<feature type="signal peptide" evidence="2">
    <location>
        <begin position="1"/>
        <end position="24"/>
    </location>
</feature>
<evidence type="ECO:0000313" key="3">
    <source>
        <dbReference type="EMBL" id="EPG76300.1"/>
    </source>
</evidence>
<dbReference type="STRING" id="1193011.LEP1GSC058_1197"/>
<keyword evidence="1" id="KW-0472">Membrane</keyword>
<sequence>MVKKILKKTLLLLVVAMVSLASLANCFGRFAVTHKFFSAHDGINIGSGFFNKFVKTLLLYFPFAILYGIGIFVDVVLFNLIEFWSGSNPVGLNEFDKEGKFAKTFEQDGVNITLSFTGFGSRLDLSVEKDGKFETLTALRNQPGKFFKSEGNKLVEVEVTSETIGSQVILKLVEQGKLKSSKVIEAKTLADLQSQVVEAL</sequence>
<protein>
    <submittedName>
        <fullName evidence="3">PF11810 domain protein</fullName>
    </submittedName>
</protein>
<keyword evidence="4" id="KW-1185">Reference proteome</keyword>
<feature type="transmembrane region" description="Helical" evidence="1">
    <location>
        <begin position="57"/>
        <end position="81"/>
    </location>
</feature>
<evidence type="ECO:0000256" key="1">
    <source>
        <dbReference type="SAM" id="Phobius"/>
    </source>
</evidence>
<feature type="chain" id="PRO_5004524393" evidence="2">
    <location>
        <begin position="25"/>
        <end position="200"/>
    </location>
</feature>
<evidence type="ECO:0000256" key="2">
    <source>
        <dbReference type="SAM" id="SignalP"/>
    </source>
</evidence>
<accession>S3VII8</accession>
<dbReference type="InterPro" id="IPR021768">
    <property type="entry name" value="DUF3332"/>
</dbReference>
<organism evidence="3 4">
    <name type="scientific">Leptospira fainei serovar Hurstbridge str. BUT 6</name>
    <dbReference type="NCBI Taxonomy" id="1193011"/>
    <lineage>
        <taxon>Bacteria</taxon>
        <taxon>Pseudomonadati</taxon>
        <taxon>Spirochaetota</taxon>
        <taxon>Spirochaetia</taxon>
        <taxon>Leptospirales</taxon>
        <taxon>Leptospiraceae</taxon>
        <taxon>Leptospira</taxon>
    </lineage>
</organism>
<dbReference type="OrthoDB" id="9814441at2"/>
<evidence type="ECO:0000313" key="4">
    <source>
        <dbReference type="Proteomes" id="UP000014540"/>
    </source>
</evidence>
<dbReference type="AlphaFoldDB" id="S3VII8"/>
<gene>
    <name evidence="3" type="ORF">LEP1GSC058_1197</name>
</gene>
<comment type="caution">
    <text evidence="3">The sequence shown here is derived from an EMBL/GenBank/DDBJ whole genome shotgun (WGS) entry which is preliminary data.</text>
</comment>